<keyword evidence="2 4" id="KW-0167">Capsid protein</keyword>
<dbReference type="GeneID" id="80399159"/>
<dbReference type="InterPro" id="IPR015954">
    <property type="entry name" value="Phage_RNA-type_capsid"/>
</dbReference>
<accession>A0A8S5KXY6</accession>
<dbReference type="Pfam" id="PF01819">
    <property type="entry name" value="Levi_coat"/>
    <property type="match status" value="1"/>
</dbReference>
<evidence type="ECO:0000256" key="3">
    <source>
        <dbReference type="ARBA" id="ARBA00022844"/>
    </source>
</evidence>
<dbReference type="InterPro" id="IPR002703">
    <property type="entry name" value="Levivir_coat"/>
</dbReference>
<comment type="subcellular location">
    <subcellularLocation>
        <location evidence="1">Virion</location>
    </subcellularLocation>
</comment>
<dbReference type="GO" id="GO:0019028">
    <property type="term" value="C:viral capsid"/>
    <property type="evidence" value="ECO:0007669"/>
    <property type="project" value="UniProtKB-KW"/>
</dbReference>
<reference evidence="4" key="1">
    <citation type="submission" date="2020-09" db="EMBL/GenBank/DDBJ databases">
        <title>Leviviricetes taxonomy.</title>
        <authorList>
            <person name="Stockdale S.R."/>
            <person name="Callanan J."/>
            <person name="Adriaenssens E.M."/>
            <person name="Kuhn J.H."/>
            <person name="Rumnieks J."/>
            <person name="Shkoporov A."/>
            <person name="Draper L.A."/>
            <person name="Ross P."/>
            <person name="Hill C."/>
        </authorList>
    </citation>
    <scope>NUCLEOTIDE SEQUENCE</scope>
</reference>
<dbReference type="SUPFAM" id="SSF55405">
    <property type="entry name" value="RNA bacteriophage capsid protein"/>
    <property type="match status" value="1"/>
</dbReference>
<evidence type="ECO:0000313" key="5">
    <source>
        <dbReference type="Proteomes" id="UP000682169"/>
    </source>
</evidence>
<evidence type="ECO:0000256" key="2">
    <source>
        <dbReference type="ARBA" id="ARBA00022561"/>
    </source>
</evidence>
<dbReference type="Proteomes" id="UP000682169">
    <property type="component" value="Segment"/>
</dbReference>
<protein>
    <submittedName>
        <fullName evidence="4">Coat protein</fullName>
    </submittedName>
</protein>
<sequence length="132" mass="14318">MAARGNLILKDRASPVVNHTYTPDGDDTNNVHVYSEKSGVPAGNPQFTIALKKTSDTWRPTIRLKVPVVQTQTINGISSPVVIRTALVEVNFVFSALSTPQERADAVGLIVESLQTAQTQINDTIVNLSDVY</sequence>
<dbReference type="GO" id="GO:0005198">
    <property type="term" value="F:structural molecule activity"/>
    <property type="evidence" value="ECO:0007669"/>
    <property type="project" value="InterPro"/>
</dbReference>
<evidence type="ECO:0000256" key="1">
    <source>
        <dbReference type="ARBA" id="ARBA00004328"/>
    </source>
</evidence>
<dbReference type="EMBL" id="BK013582">
    <property type="protein sequence ID" value="DAD50638.1"/>
    <property type="molecule type" value="Genomic_RNA"/>
</dbReference>
<name>A0A8S5KXY6_9VIRU</name>
<proteinExistence type="predicted"/>
<keyword evidence="3" id="KW-0946">Virion</keyword>
<dbReference type="Gene3D" id="3.30.380.10">
    <property type="entry name" value="MS2 Viral Coat Protein"/>
    <property type="match status" value="1"/>
</dbReference>
<evidence type="ECO:0000313" key="4">
    <source>
        <dbReference type="EMBL" id="DAD50638.1"/>
    </source>
</evidence>
<keyword evidence="5" id="KW-1185">Reference proteome</keyword>
<dbReference type="KEGG" id="vg:80399159"/>
<gene>
    <name evidence="4" type="primary">SRR6960507_2_2</name>
</gene>
<dbReference type="RefSeq" id="YP_010769986.1">
    <property type="nucleotide sequence ID" value="NC_074127.1"/>
</dbReference>
<organism evidence="4 5">
    <name type="scientific">ssRNA phage SRR6960507_2</name>
    <dbReference type="NCBI Taxonomy" id="2786512"/>
    <lineage>
        <taxon>Viruses</taxon>
        <taxon>Riboviria</taxon>
        <taxon>Orthornavirae</taxon>
        <taxon>Lenarviricota</taxon>
        <taxon>Leviviricetes</taxon>
        <taxon>Norzivirales</taxon>
        <taxon>Fiersviridae</taxon>
        <taxon>Vohsuavirus</taxon>
        <taxon>Vohsuavirus limihabitans</taxon>
    </lineage>
</organism>